<dbReference type="EMBL" id="JABBNB010000010">
    <property type="protein sequence ID" value="NMO01864.1"/>
    <property type="molecule type" value="Genomic_DNA"/>
</dbReference>
<evidence type="ECO:0000256" key="4">
    <source>
        <dbReference type="PROSITE-ProRule" id="PRU00335"/>
    </source>
</evidence>
<evidence type="ECO:0000259" key="5">
    <source>
        <dbReference type="PROSITE" id="PS50977"/>
    </source>
</evidence>
<dbReference type="PANTHER" id="PTHR30055:SF234">
    <property type="entry name" value="HTH-TYPE TRANSCRIPTIONAL REGULATOR BETI"/>
    <property type="match status" value="1"/>
</dbReference>
<dbReference type="SUPFAM" id="SSF46689">
    <property type="entry name" value="Homeodomain-like"/>
    <property type="match status" value="1"/>
</dbReference>
<sequence length="185" mass="19593">MPPPPAARAKVLYAYAEILAESGERAATLDAVAKRAGVSKGGLLYHFASKAALADGLAQLADDLFADDVVEMRNADAGPIDFMLRTSHHLDERFELIYHAVSRLAMRGHPAAQAAIESAYAQWHQALIDAGADRAAAATILLIADGLSVRSATFGSDAMVNLGGVSIDDVIGVARDVDRLRRRDG</sequence>
<keyword evidence="1" id="KW-0805">Transcription regulation</keyword>
<dbReference type="Proteomes" id="UP000550729">
    <property type="component" value="Unassembled WGS sequence"/>
</dbReference>
<dbReference type="Pfam" id="PF17937">
    <property type="entry name" value="TetR_C_28"/>
    <property type="match status" value="1"/>
</dbReference>
<protein>
    <submittedName>
        <fullName evidence="6">TetR/AcrR family transcriptional regulator</fullName>
    </submittedName>
</protein>
<accession>A0A848KSC8</accession>
<dbReference type="Gene3D" id="1.10.357.10">
    <property type="entry name" value="Tetracycline Repressor, domain 2"/>
    <property type="match status" value="1"/>
</dbReference>
<dbReference type="PRINTS" id="PR00455">
    <property type="entry name" value="HTHTETR"/>
</dbReference>
<dbReference type="GO" id="GO:0003700">
    <property type="term" value="F:DNA-binding transcription factor activity"/>
    <property type="evidence" value="ECO:0007669"/>
    <property type="project" value="TreeGrafter"/>
</dbReference>
<dbReference type="GO" id="GO:0000976">
    <property type="term" value="F:transcription cis-regulatory region binding"/>
    <property type="evidence" value="ECO:0007669"/>
    <property type="project" value="TreeGrafter"/>
</dbReference>
<evidence type="ECO:0000256" key="3">
    <source>
        <dbReference type="ARBA" id="ARBA00023163"/>
    </source>
</evidence>
<evidence type="ECO:0000313" key="6">
    <source>
        <dbReference type="EMBL" id="NMO01864.1"/>
    </source>
</evidence>
<feature type="DNA-binding region" description="H-T-H motif" evidence="4">
    <location>
        <begin position="28"/>
        <end position="47"/>
    </location>
</feature>
<dbReference type="RefSeq" id="WP_170194371.1">
    <property type="nucleotide sequence ID" value="NZ_JABBNB010000010.1"/>
</dbReference>
<dbReference type="Pfam" id="PF00440">
    <property type="entry name" value="TetR_N"/>
    <property type="match status" value="1"/>
</dbReference>
<comment type="caution">
    <text evidence="6">The sequence shown here is derived from an EMBL/GenBank/DDBJ whole genome shotgun (WGS) entry which is preliminary data.</text>
</comment>
<dbReference type="AlphaFoldDB" id="A0A848KSC8"/>
<organism evidence="6 7">
    <name type="scientific">Gordonia asplenii</name>
    <dbReference type="NCBI Taxonomy" id="2725283"/>
    <lineage>
        <taxon>Bacteria</taxon>
        <taxon>Bacillati</taxon>
        <taxon>Actinomycetota</taxon>
        <taxon>Actinomycetes</taxon>
        <taxon>Mycobacteriales</taxon>
        <taxon>Gordoniaceae</taxon>
        <taxon>Gordonia</taxon>
    </lineage>
</organism>
<dbReference type="InterPro" id="IPR041479">
    <property type="entry name" value="TetR_CgmR_C"/>
</dbReference>
<dbReference type="InterPro" id="IPR009057">
    <property type="entry name" value="Homeodomain-like_sf"/>
</dbReference>
<keyword evidence="7" id="KW-1185">Reference proteome</keyword>
<name>A0A848KSC8_9ACTN</name>
<feature type="domain" description="HTH tetR-type" evidence="5">
    <location>
        <begin position="5"/>
        <end position="65"/>
    </location>
</feature>
<dbReference type="InterPro" id="IPR001647">
    <property type="entry name" value="HTH_TetR"/>
</dbReference>
<keyword evidence="2 4" id="KW-0238">DNA-binding</keyword>
<evidence type="ECO:0000313" key="7">
    <source>
        <dbReference type="Proteomes" id="UP000550729"/>
    </source>
</evidence>
<dbReference type="PROSITE" id="PS50977">
    <property type="entry name" value="HTH_TETR_2"/>
    <property type="match status" value="1"/>
</dbReference>
<dbReference type="PANTHER" id="PTHR30055">
    <property type="entry name" value="HTH-TYPE TRANSCRIPTIONAL REGULATOR RUTR"/>
    <property type="match status" value="1"/>
</dbReference>
<dbReference type="InterPro" id="IPR050109">
    <property type="entry name" value="HTH-type_TetR-like_transc_reg"/>
</dbReference>
<evidence type="ECO:0000256" key="1">
    <source>
        <dbReference type="ARBA" id="ARBA00023015"/>
    </source>
</evidence>
<evidence type="ECO:0000256" key="2">
    <source>
        <dbReference type="ARBA" id="ARBA00023125"/>
    </source>
</evidence>
<proteinExistence type="predicted"/>
<gene>
    <name evidence="6" type="ORF">HH308_11645</name>
</gene>
<keyword evidence="3" id="KW-0804">Transcription</keyword>
<reference evidence="6 7" key="1">
    <citation type="submission" date="2020-04" db="EMBL/GenBank/DDBJ databases">
        <title>Gordonia sp. nov. TBRC 11910.</title>
        <authorList>
            <person name="Suriyachadkun C."/>
        </authorList>
    </citation>
    <scope>NUCLEOTIDE SEQUENCE [LARGE SCALE GENOMIC DNA]</scope>
    <source>
        <strain evidence="6 7">TBRC 11910</strain>
    </source>
</reference>